<feature type="region of interest" description="Disordered" evidence="4">
    <location>
        <begin position="20"/>
        <end position="52"/>
    </location>
</feature>
<organism evidence="5 6">
    <name type="scientific">Natrinema salaciae</name>
    <dbReference type="NCBI Taxonomy" id="1186196"/>
    <lineage>
        <taxon>Archaea</taxon>
        <taxon>Methanobacteriati</taxon>
        <taxon>Methanobacteriota</taxon>
        <taxon>Stenosarchaea group</taxon>
        <taxon>Halobacteria</taxon>
        <taxon>Halobacteriales</taxon>
        <taxon>Natrialbaceae</taxon>
        <taxon>Natrinema</taxon>
    </lineage>
</organism>
<evidence type="ECO:0000256" key="2">
    <source>
        <dbReference type="ARBA" id="ARBA00022801"/>
    </source>
</evidence>
<evidence type="ECO:0000256" key="1">
    <source>
        <dbReference type="ARBA" id="ARBA00022670"/>
    </source>
</evidence>
<dbReference type="RefSeq" id="WP_175480201.1">
    <property type="nucleotide sequence ID" value="NZ_FOFD01000006.1"/>
</dbReference>
<feature type="compositionally biased region" description="Pro residues" evidence="4">
    <location>
        <begin position="26"/>
        <end position="37"/>
    </location>
</feature>
<keyword evidence="2" id="KW-0378">Hydrolase</keyword>
<evidence type="ECO:0000313" key="6">
    <source>
        <dbReference type="Proteomes" id="UP000199114"/>
    </source>
</evidence>
<evidence type="ECO:0000256" key="4">
    <source>
        <dbReference type="SAM" id="MobiDB-lite"/>
    </source>
</evidence>
<dbReference type="AlphaFoldDB" id="A0A1H9PP43"/>
<dbReference type="PRINTS" id="PR00839">
    <property type="entry name" value="V8PROTEASE"/>
</dbReference>
<dbReference type="Gene3D" id="2.40.10.120">
    <property type="match status" value="1"/>
</dbReference>
<evidence type="ECO:0000313" key="5">
    <source>
        <dbReference type="EMBL" id="SER49917.1"/>
    </source>
</evidence>
<protein>
    <submittedName>
        <fullName evidence="5">Serine protease Do</fullName>
    </submittedName>
</protein>
<sequence>MNRRNYLTLITSAGVTSIAGCTAEQPPEPSSDDPAPPDISDSADGNPEDYDANIDDETVLELGLQTQKAVVDITYGRGGGTGWLIDDTTIVTNSHVIQAAEDHDINIELYSGETITGTIRGYVDDMIPDIGALAVDLPDAADYNTLTPGDATTLKPEDPLIQVGHPSGIGRWAISVGVLHAKHGRDTLLSTVPSLSGNSGSPIVNTDGNVVGLTSGGTRVRDPIDYRDTDEIFRDYPTVQWTTHNPIGTVTDHLDNW</sequence>
<keyword evidence="3" id="KW-0720">Serine protease</keyword>
<dbReference type="GO" id="GO:0008236">
    <property type="term" value="F:serine-type peptidase activity"/>
    <property type="evidence" value="ECO:0007669"/>
    <property type="project" value="UniProtKB-KW"/>
</dbReference>
<dbReference type="SUPFAM" id="SSF50494">
    <property type="entry name" value="Trypsin-like serine proteases"/>
    <property type="match status" value="1"/>
</dbReference>
<dbReference type="Pfam" id="PF13365">
    <property type="entry name" value="Trypsin_2"/>
    <property type="match status" value="1"/>
</dbReference>
<dbReference type="EMBL" id="FOFD01000006">
    <property type="protein sequence ID" value="SER49917.1"/>
    <property type="molecule type" value="Genomic_DNA"/>
</dbReference>
<keyword evidence="1 5" id="KW-0645">Protease</keyword>
<dbReference type="GO" id="GO:0006508">
    <property type="term" value="P:proteolysis"/>
    <property type="evidence" value="ECO:0007669"/>
    <property type="project" value="UniProtKB-KW"/>
</dbReference>
<name>A0A1H9PP43_9EURY</name>
<keyword evidence="6" id="KW-1185">Reference proteome</keyword>
<dbReference type="InterPro" id="IPR009003">
    <property type="entry name" value="Peptidase_S1_PA"/>
</dbReference>
<accession>A0A1H9PP43</accession>
<proteinExistence type="predicted"/>
<dbReference type="InterPro" id="IPR008256">
    <property type="entry name" value="Peptidase_S1B"/>
</dbReference>
<dbReference type="OrthoDB" id="350578at2157"/>
<dbReference type="STRING" id="1186196.SAMN04489841_3929"/>
<gene>
    <name evidence="5" type="ORF">SAMN04489841_3929</name>
</gene>
<evidence type="ECO:0000256" key="3">
    <source>
        <dbReference type="ARBA" id="ARBA00022825"/>
    </source>
</evidence>
<dbReference type="PROSITE" id="PS51257">
    <property type="entry name" value="PROKAR_LIPOPROTEIN"/>
    <property type="match status" value="1"/>
</dbReference>
<dbReference type="Proteomes" id="UP000199114">
    <property type="component" value="Unassembled WGS sequence"/>
</dbReference>
<reference evidence="6" key="1">
    <citation type="submission" date="2016-10" db="EMBL/GenBank/DDBJ databases">
        <authorList>
            <person name="Varghese N."/>
            <person name="Submissions S."/>
        </authorList>
    </citation>
    <scope>NUCLEOTIDE SEQUENCE [LARGE SCALE GENOMIC DNA]</scope>
    <source>
        <strain evidence="6">DSM 25055</strain>
    </source>
</reference>